<evidence type="ECO:0000313" key="2">
    <source>
        <dbReference type="EMBL" id="MCW3807210.1"/>
    </source>
</evidence>
<comment type="caution">
    <text evidence="2">The sequence shown here is derived from an EMBL/GenBank/DDBJ whole genome shotgun (WGS) entry which is preliminary data.</text>
</comment>
<keyword evidence="1" id="KW-0812">Transmembrane</keyword>
<dbReference type="Proteomes" id="UP001207408">
    <property type="component" value="Unassembled WGS sequence"/>
</dbReference>
<keyword evidence="1" id="KW-1133">Transmembrane helix</keyword>
<evidence type="ECO:0000256" key="1">
    <source>
        <dbReference type="SAM" id="Phobius"/>
    </source>
</evidence>
<feature type="transmembrane region" description="Helical" evidence="1">
    <location>
        <begin position="12"/>
        <end position="31"/>
    </location>
</feature>
<proteinExistence type="predicted"/>
<dbReference type="AlphaFoldDB" id="A0AAE3MGT1"/>
<dbReference type="EMBL" id="JAPDPI010000040">
    <property type="protein sequence ID" value="MCW3807210.1"/>
    <property type="molecule type" value="Genomic_DNA"/>
</dbReference>
<keyword evidence="1" id="KW-0472">Membrane</keyword>
<keyword evidence="3" id="KW-1185">Reference proteome</keyword>
<evidence type="ECO:0000313" key="3">
    <source>
        <dbReference type="Proteomes" id="UP001207408"/>
    </source>
</evidence>
<gene>
    <name evidence="2" type="ORF">OM074_16355</name>
</gene>
<accession>A0AAE3MGT1</accession>
<sequence length="253" mass="29537">MKTQVNHHNHHLTAVGVLISLSVVLLAFGIYKTVVFQQNEMFNSYTYTSESVAASYDVNNLNAANEFEFTASEAPIEMEEWMTDYSSWLVEPEQSATTFGLSDYVEETLPIENWMTNTSEWLNTVATDQVFEEELVVEDWMLSTSEWVTPITAIDFTHDEKELEIESWMVSIDQWNVPLLTTQQWNEINNNQEETLAVENWMIQCCTWLLPHQMNSEELYDFSQNIMEEALVLEPWMTNVESWLIEETETERV</sequence>
<name>A0AAE3MGT1_9BACT</name>
<reference evidence="2" key="1">
    <citation type="submission" date="2022-10" db="EMBL/GenBank/DDBJ databases">
        <authorList>
            <person name="Yu W.X."/>
        </authorList>
    </citation>
    <scope>NUCLEOTIDE SEQUENCE</scope>
    <source>
        <strain evidence="2">D04</strain>
    </source>
</reference>
<organism evidence="2 3">
    <name type="scientific">Plebeiibacterium marinum</name>
    <dbReference type="NCBI Taxonomy" id="2992111"/>
    <lineage>
        <taxon>Bacteria</taxon>
        <taxon>Pseudomonadati</taxon>
        <taxon>Bacteroidota</taxon>
        <taxon>Bacteroidia</taxon>
        <taxon>Marinilabiliales</taxon>
        <taxon>Marinilabiliaceae</taxon>
        <taxon>Plebeiibacterium</taxon>
    </lineage>
</organism>
<protein>
    <submittedName>
        <fullName evidence="2">Uncharacterized protein</fullName>
    </submittedName>
</protein>
<dbReference type="RefSeq" id="WP_301201389.1">
    <property type="nucleotide sequence ID" value="NZ_JAPDPI010000040.1"/>
</dbReference>